<keyword evidence="1" id="KW-0540">Nuclease</keyword>
<dbReference type="InterPro" id="IPR011604">
    <property type="entry name" value="PDDEXK-like_dom_sf"/>
</dbReference>
<evidence type="ECO:0000259" key="16">
    <source>
        <dbReference type="PROSITE" id="PS51217"/>
    </source>
</evidence>
<dbReference type="Gene3D" id="3.40.50.300">
    <property type="entry name" value="P-loop containing nucleotide triphosphate hydrolases"/>
    <property type="match status" value="3"/>
</dbReference>
<evidence type="ECO:0000256" key="2">
    <source>
        <dbReference type="ARBA" id="ARBA00022741"/>
    </source>
</evidence>
<evidence type="ECO:0000256" key="9">
    <source>
        <dbReference type="ARBA" id="ARBA00023204"/>
    </source>
</evidence>
<keyword evidence="2 14" id="KW-0547">Nucleotide-binding</keyword>
<dbReference type="PROSITE" id="PS51217">
    <property type="entry name" value="UVRD_HELICASE_CTER"/>
    <property type="match status" value="1"/>
</dbReference>
<feature type="domain" description="UvrD-like helicase C-terminal" evidence="16">
    <location>
        <begin position="475"/>
        <end position="738"/>
    </location>
</feature>
<evidence type="ECO:0000256" key="7">
    <source>
        <dbReference type="ARBA" id="ARBA00022840"/>
    </source>
</evidence>
<dbReference type="EMBL" id="JBHULZ010000041">
    <property type="protein sequence ID" value="MFD2698078.1"/>
    <property type="molecule type" value="Genomic_DNA"/>
</dbReference>
<keyword evidence="4 14" id="KW-0378">Hydrolase</keyword>
<comment type="catalytic activity">
    <reaction evidence="11">
        <text>Couples ATP hydrolysis with the unwinding of duplex DNA by translocating in the 3'-5' direction.</text>
        <dbReference type="EC" id="5.6.2.4"/>
    </reaction>
</comment>
<dbReference type="PANTHER" id="PTHR11070:SF67">
    <property type="entry name" value="DNA 3'-5' HELICASE"/>
    <property type="match status" value="1"/>
</dbReference>
<dbReference type="Gene3D" id="1.10.3170.10">
    <property type="entry name" value="Recbcd, chain B, domain 2"/>
    <property type="match status" value="1"/>
</dbReference>
<evidence type="ECO:0000256" key="11">
    <source>
        <dbReference type="ARBA" id="ARBA00034617"/>
    </source>
</evidence>
<evidence type="ECO:0000256" key="4">
    <source>
        <dbReference type="ARBA" id="ARBA00022801"/>
    </source>
</evidence>
<evidence type="ECO:0000256" key="14">
    <source>
        <dbReference type="PROSITE-ProRule" id="PRU00560"/>
    </source>
</evidence>
<evidence type="ECO:0000259" key="15">
    <source>
        <dbReference type="PROSITE" id="PS51198"/>
    </source>
</evidence>
<dbReference type="InterPro" id="IPR027417">
    <property type="entry name" value="P-loop_NTPase"/>
</dbReference>
<dbReference type="InterPro" id="IPR014017">
    <property type="entry name" value="DNA_helicase_UvrD-like_C"/>
</dbReference>
<evidence type="ECO:0000313" key="18">
    <source>
        <dbReference type="Proteomes" id="UP001597357"/>
    </source>
</evidence>
<name>A0ABW5SEY5_9FLAO</name>
<keyword evidence="3" id="KW-0227">DNA damage</keyword>
<dbReference type="GO" id="GO:0008854">
    <property type="term" value="F:exodeoxyribonuclease V activity"/>
    <property type="evidence" value="ECO:0007669"/>
    <property type="project" value="UniProtKB-EC"/>
</dbReference>
<keyword evidence="9" id="KW-0234">DNA repair</keyword>
<evidence type="ECO:0000256" key="5">
    <source>
        <dbReference type="ARBA" id="ARBA00022806"/>
    </source>
</evidence>
<evidence type="ECO:0000256" key="6">
    <source>
        <dbReference type="ARBA" id="ARBA00022839"/>
    </source>
</evidence>
<proteinExistence type="predicted"/>
<comment type="catalytic activity">
    <reaction evidence="13">
        <text>ATP + H2O = ADP + phosphate + H(+)</text>
        <dbReference type="Rhea" id="RHEA:13065"/>
        <dbReference type="ChEBI" id="CHEBI:15377"/>
        <dbReference type="ChEBI" id="CHEBI:15378"/>
        <dbReference type="ChEBI" id="CHEBI:30616"/>
        <dbReference type="ChEBI" id="CHEBI:43474"/>
        <dbReference type="ChEBI" id="CHEBI:456216"/>
        <dbReference type="EC" id="5.6.2.4"/>
    </reaction>
</comment>
<accession>A0ABW5SEY5</accession>
<dbReference type="InterPro" id="IPR000212">
    <property type="entry name" value="DNA_helicase_UvrD/REP"/>
</dbReference>
<keyword evidence="18" id="KW-1185">Reference proteome</keyword>
<evidence type="ECO:0000256" key="13">
    <source>
        <dbReference type="ARBA" id="ARBA00048988"/>
    </source>
</evidence>
<dbReference type="EC" id="5.6.2.4" evidence="12"/>
<evidence type="ECO:0000256" key="12">
    <source>
        <dbReference type="ARBA" id="ARBA00034808"/>
    </source>
</evidence>
<evidence type="ECO:0000256" key="8">
    <source>
        <dbReference type="ARBA" id="ARBA00023125"/>
    </source>
</evidence>
<dbReference type="InterPro" id="IPR038726">
    <property type="entry name" value="PDDEXK_AddAB-type"/>
</dbReference>
<evidence type="ECO:0000313" key="17">
    <source>
        <dbReference type="EMBL" id="MFD2698078.1"/>
    </source>
</evidence>
<evidence type="ECO:0000256" key="1">
    <source>
        <dbReference type="ARBA" id="ARBA00022722"/>
    </source>
</evidence>
<protein>
    <recommendedName>
        <fullName evidence="12">DNA 3'-5' helicase</fullName>
        <ecNumber evidence="12">5.6.2.4</ecNumber>
    </recommendedName>
</protein>
<dbReference type="PROSITE" id="PS51198">
    <property type="entry name" value="UVRD_HELICASE_ATP_BIND"/>
    <property type="match status" value="1"/>
</dbReference>
<dbReference type="Proteomes" id="UP001597357">
    <property type="component" value="Unassembled WGS sequence"/>
</dbReference>
<dbReference type="Pfam" id="PF00580">
    <property type="entry name" value="UvrD-helicase"/>
    <property type="match status" value="1"/>
</dbReference>
<keyword evidence="7 14" id="KW-0067">ATP-binding</keyword>
<keyword evidence="6" id="KW-0269">Exonuclease</keyword>
<dbReference type="Pfam" id="PF12705">
    <property type="entry name" value="PDDEXK_1"/>
    <property type="match status" value="1"/>
</dbReference>
<dbReference type="Gene3D" id="3.90.320.10">
    <property type="match status" value="1"/>
</dbReference>
<reference evidence="18" key="1">
    <citation type="journal article" date="2019" name="Int. J. Syst. Evol. Microbiol.">
        <title>The Global Catalogue of Microorganisms (GCM) 10K type strain sequencing project: providing services to taxonomists for standard genome sequencing and annotation.</title>
        <authorList>
            <consortium name="The Broad Institute Genomics Platform"/>
            <consortium name="The Broad Institute Genome Sequencing Center for Infectious Disease"/>
            <person name="Wu L."/>
            <person name="Ma J."/>
        </authorList>
    </citation>
    <scope>NUCLEOTIDE SEQUENCE [LARGE SCALE GENOMIC DNA]</scope>
    <source>
        <strain evidence="18">KCTC 42255</strain>
    </source>
</reference>
<gene>
    <name evidence="17" type="ORF">ACFSQ0_08755</name>
</gene>
<keyword evidence="5 14" id="KW-0347">Helicase</keyword>
<dbReference type="InterPro" id="IPR014016">
    <property type="entry name" value="UvrD-like_ATP-bd"/>
</dbReference>
<evidence type="ECO:0000256" key="10">
    <source>
        <dbReference type="ARBA" id="ARBA00023235"/>
    </source>
</evidence>
<comment type="caution">
    <text evidence="17">The sequence shown here is derived from an EMBL/GenBank/DDBJ whole genome shotgun (WGS) entry which is preliminary data.</text>
</comment>
<feature type="domain" description="UvrD-like helicase ATP-binding" evidence="15">
    <location>
        <begin position="1"/>
        <end position="474"/>
    </location>
</feature>
<sequence length="1048" mass="120974">MSTQQKQPSFIIYNASAGSGKTFTMVKEYLQLVLQAPRPDYYKHILAITFTNKAVSELKSRVLHALIDFSQEVTPENSRALFDAVAESVQLEPQVIRKKSKAIVNHILHNYAAFEISTIDGFTHRLLRTFAKDLDININFEVELDSDLVIEEAVDRVINKAGSQPQITQALINFVLKKADDDKSWDIRRDLTKMAKLLLAEDNFAYLDLLTEYELKDFDVFYNQLKSAESELIKQNKKHAEAFFELLEQNQIPEKCFNRGSVPGFFRKNLNGDLPKVSGAVWQEKIADNPLYTKGKTSSEEQAQIDALQPQIAELFNAIRDNYYQVKFYAALAKNVDAQSLLFAIQSEIDLIKEERDMLLMVDFNKKISEEVKNQPAPFIYERLGERYHNFFIDEFQDTSALQWENLQPLINNSLSGFNTENKTGNLFLVGDAKQSIYRWRGGKAEQFINLYEGNSPFSITGKTLNLPANYRSYKEIIDFNNQFFTFLSDCFAFETYRNLYAQAEQKKVKNAQGYVQLDFIEGKNSEEQNLAYAAKTIEIIQELRKEGTPLSDICLLTRKNKHGILLANHLVETGIPVISSEALLLSKSKTVNFVQQIFELSLQPEDKEIRYELLYFISKQITFPEEELAFYKTRLSLSIESFFDSLQVFGFHFSLQQFQKLPLYEAAEYVIRSFKIVKKADAYLQYYLDFVYEFTQKSHAGLMQLVEVWNKKKDKLSIVAAQGIEAVQILSVHKSKGLEFPIVIYPFAQQKLDDFSRDSLWALIDDFELPLGYLSVNKETPHYSKKLKEDFDVLAQHKLLDEINVLYVALTRAKEQLYIISKIETSKTAQREENTFGVLFQRFLEKQNKWEADAWHYHWGHKPKPNAIEDKKGGMQDFSFISTLPENHQAALMTKNASMWLTSQEEAIAYGDMVHEILSQIITVEDIQPALANAVEQGNLNQKEALAYEQSFIKMVNHPELNSYFTKAYTVYTEKELLVDHAYKRLDRLCLKNKEAVIIDYKTGSYSPDHKIQLNEYAEAIKKLGYTVKKGVLIYLENKQNLKIVYL</sequence>
<feature type="binding site" evidence="14">
    <location>
        <begin position="15"/>
        <end position="22"/>
    </location>
    <ligand>
        <name>ATP</name>
        <dbReference type="ChEBI" id="CHEBI:30616"/>
    </ligand>
</feature>
<evidence type="ECO:0000256" key="3">
    <source>
        <dbReference type="ARBA" id="ARBA00022763"/>
    </source>
</evidence>
<dbReference type="RefSeq" id="WP_379047048.1">
    <property type="nucleotide sequence ID" value="NZ_JBHULZ010000041.1"/>
</dbReference>
<dbReference type="PANTHER" id="PTHR11070">
    <property type="entry name" value="UVRD / RECB / PCRA DNA HELICASE FAMILY MEMBER"/>
    <property type="match status" value="1"/>
</dbReference>
<organism evidence="17 18">
    <name type="scientific">Mesonia sediminis</name>
    <dbReference type="NCBI Taxonomy" id="1703946"/>
    <lineage>
        <taxon>Bacteria</taxon>
        <taxon>Pseudomonadati</taxon>
        <taxon>Bacteroidota</taxon>
        <taxon>Flavobacteriia</taxon>
        <taxon>Flavobacteriales</taxon>
        <taxon>Flavobacteriaceae</taxon>
        <taxon>Mesonia</taxon>
    </lineage>
</organism>
<keyword evidence="10" id="KW-0413">Isomerase</keyword>
<keyword evidence="8" id="KW-0238">DNA-binding</keyword>
<dbReference type="SUPFAM" id="SSF52540">
    <property type="entry name" value="P-loop containing nucleoside triphosphate hydrolases"/>
    <property type="match status" value="1"/>
</dbReference>
<dbReference type="Pfam" id="PF13361">
    <property type="entry name" value="UvrD_C"/>
    <property type="match status" value="2"/>
</dbReference>